<dbReference type="Gene3D" id="3.30.565.10">
    <property type="entry name" value="Histidine kinase-like ATPase, C-terminal domain"/>
    <property type="match status" value="1"/>
</dbReference>
<reference evidence="2" key="1">
    <citation type="submission" date="2022-10" db="EMBL/GenBank/DDBJ databases">
        <authorList>
            <person name="Chen Y."/>
            <person name="Dougan E. K."/>
            <person name="Chan C."/>
            <person name="Rhodes N."/>
            <person name="Thang M."/>
        </authorList>
    </citation>
    <scope>NUCLEOTIDE SEQUENCE</scope>
</reference>
<dbReference type="SUPFAM" id="SSF55874">
    <property type="entry name" value="ATPase domain of HSP90 chaperone/DNA topoisomerase II/histidine kinase"/>
    <property type="match status" value="1"/>
</dbReference>
<dbReference type="NCBIfam" id="NF047352">
    <property type="entry name" value="P_loop_sacsin"/>
    <property type="match status" value="1"/>
</dbReference>
<evidence type="ECO:0000313" key="3">
    <source>
        <dbReference type="EMBL" id="CAL4763604.1"/>
    </source>
</evidence>
<protein>
    <submittedName>
        <fullName evidence="3">Ribosome-binding protein 1</fullName>
    </submittedName>
</protein>
<reference evidence="3 4" key="2">
    <citation type="submission" date="2024-05" db="EMBL/GenBank/DDBJ databases">
        <authorList>
            <person name="Chen Y."/>
            <person name="Shah S."/>
            <person name="Dougan E. K."/>
            <person name="Thang M."/>
            <person name="Chan C."/>
        </authorList>
    </citation>
    <scope>NUCLEOTIDE SEQUENCE [LARGE SCALE GENOMIC DNA]</scope>
</reference>
<dbReference type="PANTHER" id="PTHR32387:SF0">
    <property type="entry name" value="PROTEIN NO VEIN"/>
    <property type="match status" value="1"/>
</dbReference>
<evidence type="ECO:0000313" key="4">
    <source>
        <dbReference type="Proteomes" id="UP001152797"/>
    </source>
</evidence>
<proteinExistence type="predicted"/>
<dbReference type="InterPro" id="IPR052957">
    <property type="entry name" value="Auxin_embryo_med"/>
</dbReference>
<dbReference type="EMBL" id="CAMXCT030000259">
    <property type="protein sequence ID" value="CAL4763604.1"/>
    <property type="molecule type" value="Genomic_DNA"/>
</dbReference>
<gene>
    <name evidence="2" type="ORF">C1SCF055_LOCUS4524</name>
</gene>
<sequence>MELSQLVPLNLLVPREQALKQFLLSMRSLCNVWSVKDAERAFIASSFVKRFYDVENWSSLRIGPSLSKHPLWAEVFWEFQDAQWKWISHEVDPAQLMDGVAALELLFQHRVDSSGLNGKIDFEKDIRFEDFQQWLYSRGLLLEDCGVCINQHKFGLVMGAMNGALAQQDRLQQEAEKKWLEKLLQLAEDEVETLARQGCGNEEQAAYEDFHRRWRKAARSQTAAQLEWNLRLWAQHKLGRDCDAKPLRPLAMALAVELKTEGAPDSLGSAAMGLGSAAHTSLSISPLELEETVRRQLEQVLRDGQRGLAALQRLERLSLGVGASMEDLLPGEGTFLNFLNSKPQLREMLETHLVQARTLGGAASAEDVDVSDLLRKADEVLLELRPSSSVLDLQLLEQLEERLRCPGLRLGELAQHSWGSVWATRVQDVKAFDLLQSHANFVSSSCGSEVAYRHHFGLTGGGSALGLPPQRVAASESREGREGREGLHFEAAVLGQLHSSKRMEVSGHNGHTNGSLASMEARAASRAAEDLAQYYGHTFQEAEETYISGAGRRHATIQQGFEALAQMDFLEDVETNTSWQALFAPSLGSLEDFLSHQVEQLHKHQLRFLVLAPGSLPCASLAPRLVRLPCDASVEALQQAVAEGQAKTAAAMLTALGIEEPHNVEALVYYFREGLKALKQRFESQHSASAVASSLAVAVLQFLPSGLRPHLGKLVVLPCLKEEVAWSEECRSAANRLGCSNMLLALGQLWDVRCWTSDMPSQTQSGELHFLSALGISPAAATATLNGGAAVAASKAVTKNRQEKTVEKAEVVQEIWKPSAAEKILPPTALEDTEKLAILRKIRQDFCLDSAHAAQLQRNLGGALKRLGEDLYREQHHFVFELLQNGDDNKYPETEIPCYKLILCENMLVALSNEVGFEQANVESLCSVDSSTKPQLSDGAERIGRKGIGFKSVFKITDTPIIHSAGWHFRFNAGLKLATVNIKELGYIVPEEVAESDMKFPHWTTEIRLPFKKELGNDEKALLNEDFKALDGTLLLNLNKLRCLVLQQCNSSQISEDRPLAPSGRCLRSTDLCTVQRYGEVDWRLVQISDGEVRNWLCAEGAFPFSNKDPKMVKLKISFPLPVKGSLLEWQKDEQPTLQQTFCYLPLRSFGWRVVLHANFNVTASRNELHCSAWNRKIKELLPKMMCWCQRIIQEKLMPSALAAPFSPLPWLKPNPALDEARPPRTVPYGYFLRFMPVHGDLGGGAGASDFFAGTEAKIWHQLKEEKCVLSAEGCWMQPCYIFQAPEVMKKVIGPEILAKFHDGLCYMHSDFGAGLSAKTLQHLGVRTPGSALDVLLTVLTGMVGSPEGNEVLSVGFVRQVLALCYSLMWGGHQDEVPVSDSLRLEKLKKLRLLPLQRSTIAGPPGLVDDAAQRGAVAEEGLFLPDRIQQSFPQALLDCLDLKIVSPELFEGKDGQLVRRLLDHLGLRLLSPDAVVLEGVMPLLEKLGEATHGEQEVRTVSLCIAYLASVRMAECAEGWARKFKRQTFEEALQTWLKLPILLDGQLQLQPVASSVPTLLSSTFHLLLATDAEQRGESDRAQAHKVLAEVETTAVTAPQLLEAADEMQLAPRQLAQFLAQHCGVTMGGFPVQRLRQSQTLGELGREKPQLKEVAEQLARDVDSNILAQTVDVVDFDSRALAAALNSGSDVRRLLVASYVVELRDHLAASLTLKATSKSCPSSIAALMTNSSWVQGSGRSCKPCHARFLWEDGQMPSPDSKLTPEVKRFLEKHLVLVGEAPCCQLSFREMLKQLGAQQLSAKDVLELLRDWSTTKFESTEGEMTSAYQSLHLLQQHRRCLEVEAALKDQDEKLIFVPNETKLTKKQQLQSNLYRGEWLSPSACCVMEDRRVSKNIFLLSRLRAVRELELHYSSALKDGVRVDTGRRCAWFIYM</sequence>
<dbReference type="EMBL" id="CAMXCT010000259">
    <property type="protein sequence ID" value="CAI3976292.1"/>
    <property type="molecule type" value="Genomic_DNA"/>
</dbReference>
<comment type="caution">
    <text evidence="2">The sequence shown here is derived from an EMBL/GenBank/DDBJ whole genome shotgun (WGS) entry which is preliminary data.</text>
</comment>
<dbReference type="Proteomes" id="UP001152797">
    <property type="component" value="Unassembled WGS sequence"/>
</dbReference>
<feature type="coiled-coil region" evidence="1">
    <location>
        <begin position="170"/>
        <end position="197"/>
    </location>
</feature>
<evidence type="ECO:0000313" key="2">
    <source>
        <dbReference type="EMBL" id="CAI3976292.1"/>
    </source>
</evidence>
<accession>A0A9P1BMX4</accession>
<dbReference type="OrthoDB" id="426371at2759"/>
<evidence type="ECO:0000256" key="1">
    <source>
        <dbReference type="SAM" id="Coils"/>
    </source>
</evidence>
<dbReference type="InterPro" id="IPR036890">
    <property type="entry name" value="HATPase_C_sf"/>
</dbReference>
<keyword evidence="1" id="KW-0175">Coiled coil</keyword>
<dbReference type="EMBL" id="CAMXCT020000259">
    <property type="protein sequence ID" value="CAL1129667.1"/>
    <property type="molecule type" value="Genomic_DNA"/>
</dbReference>
<name>A0A9P1BMX4_9DINO</name>
<organism evidence="2">
    <name type="scientific">Cladocopium goreaui</name>
    <dbReference type="NCBI Taxonomy" id="2562237"/>
    <lineage>
        <taxon>Eukaryota</taxon>
        <taxon>Sar</taxon>
        <taxon>Alveolata</taxon>
        <taxon>Dinophyceae</taxon>
        <taxon>Suessiales</taxon>
        <taxon>Symbiodiniaceae</taxon>
        <taxon>Cladocopium</taxon>
    </lineage>
</organism>
<dbReference type="PANTHER" id="PTHR32387">
    <property type="entry name" value="WU:FJ29H11"/>
    <property type="match status" value="1"/>
</dbReference>
<keyword evidence="4" id="KW-1185">Reference proteome</keyword>